<proteinExistence type="predicted"/>
<feature type="compositionally biased region" description="Low complexity" evidence="6">
    <location>
        <begin position="615"/>
        <end position="639"/>
    </location>
</feature>
<dbReference type="PANTHER" id="PTHR48056">
    <property type="entry name" value="LRR RECEPTOR-LIKE SERINE/THREONINE-PROTEIN KINASE-RELATED"/>
    <property type="match status" value="1"/>
</dbReference>
<name>A0ABQ7DRC1_BRACR</name>
<reference evidence="8 9" key="1">
    <citation type="journal article" date="2020" name="BMC Genomics">
        <title>Intraspecific diversification of the crop wild relative Brassica cretica Lam. using demographic model selection.</title>
        <authorList>
            <person name="Kioukis A."/>
            <person name="Michalopoulou V.A."/>
            <person name="Briers L."/>
            <person name="Pirintsos S."/>
            <person name="Studholme D.J."/>
            <person name="Pavlidis P."/>
            <person name="Sarris P.F."/>
        </authorList>
    </citation>
    <scope>NUCLEOTIDE SEQUENCE [LARGE SCALE GENOMIC DNA]</scope>
    <source>
        <strain evidence="9">cv. PFS-1207/04</strain>
    </source>
</reference>
<protein>
    <recommendedName>
        <fullName evidence="7">Leucine-rich repeat-containing N-terminal plant-type domain-containing protein</fullName>
    </recommendedName>
</protein>
<keyword evidence="4" id="KW-0472">Membrane</keyword>
<evidence type="ECO:0000313" key="9">
    <source>
        <dbReference type="Proteomes" id="UP000266723"/>
    </source>
</evidence>
<dbReference type="Pfam" id="PF08263">
    <property type="entry name" value="LRRNT_2"/>
    <property type="match status" value="1"/>
</dbReference>
<evidence type="ECO:0000256" key="4">
    <source>
        <dbReference type="ARBA" id="ARBA00022989"/>
    </source>
</evidence>
<feature type="compositionally biased region" description="Low complexity" evidence="6">
    <location>
        <begin position="311"/>
        <end position="337"/>
    </location>
</feature>
<evidence type="ECO:0000256" key="5">
    <source>
        <dbReference type="ARBA" id="ARBA00023180"/>
    </source>
</evidence>
<comment type="caution">
    <text evidence="8">The sequence shown here is derived from an EMBL/GenBank/DDBJ whole genome shotgun (WGS) entry which is preliminary data.</text>
</comment>
<keyword evidence="5" id="KW-0325">Glycoprotein</keyword>
<dbReference type="Pfam" id="PF00560">
    <property type="entry name" value="LRR_1"/>
    <property type="match status" value="2"/>
</dbReference>
<dbReference type="EMBL" id="QGKV02000649">
    <property type="protein sequence ID" value="KAF3580412.1"/>
    <property type="molecule type" value="Genomic_DNA"/>
</dbReference>
<feature type="region of interest" description="Disordered" evidence="6">
    <location>
        <begin position="608"/>
        <end position="639"/>
    </location>
</feature>
<feature type="compositionally biased region" description="Polar residues" evidence="6">
    <location>
        <begin position="395"/>
        <end position="423"/>
    </location>
</feature>
<evidence type="ECO:0000256" key="6">
    <source>
        <dbReference type="SAM" id="MobiDB-lite"/>
    </source>
</evidence>
<feature type="region of interest" description="Disordered" evidence="6">
    <location>
        <begin position="395"/>
        <end position="429"/>
    </location>
</feature>
<evidence type="ECO:0000256" key="2">
    <source>
        <dbReference type="ARBA" id="ARBA00022692"/>
    </source>
</evidence>
<dbReference type="SUPFAM" id="SSF52058">
    <property type="entry name" value="L domain-like"/>
    <property type="match status" value="1"/>
</dbReference>
<dbReference type="Proteomes" id="UP000266723">
    <property type="component" value="Unassembled WGS sequence"/>
</dbReference>
<dbReference type="InterPro" id="IPR050647">
    <property type="entry name" value="Plant_LRR-RLKs"/>
</dbReference>
<keyword evidence="2" id="KW-0812">Transmembrane</keyword>
<sequence>MEVDYDEIDDDAMAGGRKRLRNLAPRNSYGSANEADVNCLRNFKSGVTDSNDYLSSWVFDNQTAGFICKFSGVTCWHDDEDRVLSIKLSGYGLEGEFPIGIKQCSVLVGLDLSRNNFSGVLPSNIGSLVPSLTTLDLSNNQFSGEIPVSLSNITFLNTLTLQNSSFTGPLPPELVSLPRLTKFSVAFNQLTGPVPNFNLKLGRENFSSNEGLCGQPMDPCVDPEEDIIRLGKIGAAVGAALFAPLGAFLDWFVFSGRKKKQEEKEENNNFFSLIPAKLRSHSFSIHRRFSRRRSPPAPMTKKKKKPKLNPDDSSPSGSSSFASSGSQDSSQGSLDLAADSTSDLRIPVFPGTTAPPGKSSEPIVEPTGAVTATIPDSAQGNPNSEMQGAVIATTEPAQGNPNTDNQGAVKATNTAVDQGNSSSEDQDAVTAILEEGEFVPPSSSKPTTEHPVPAEIAVDLAHPVQTRTNENNTKPGQSDVYENGSSGENDSDDWMFDMNRKSRDSDELTNPLEKSNALWINPSGKHSGLRKDKAPIASQFPIVGIAPPPQSLLKTVSTNNRSVLLAAMKKKSVVTEAGSSRQTQAGQTRVSARNDILVVDLNGPCIGDLKGPGVDSSGHSKPSSDSGLDSSSENFSGFI</sequence>
<evidence type="ECO:0000256" key="3">
    <source>
        <dbReference type="ARBA" id="ARBA00022737"/>
    </source>
</evidence>
<dbReference type="Gene3D" id="3.80.10.10">
    <property type="entry name" value="Ribonuclease Inhibitor"/>
    <property type="match status" value="1"/>
</dbReference>
<dbReference type="InterPro" id="IPR032675">
    <property type="entry name" value="LRR_dom_sf"/>
</dbReference>
<feature type="domain" description="Leucine-rich repeat-containing N-terminal plant-type" evidence="7">
    <location>
        <begin position="34"/>
        <end position="76"/>
    </location>
</feature>
<keyword evidence="9" id="KW-1185">Reference proteome</keyword>
<evidence type="ECO:0000259" key="7">
    <source>
        <dbReference type="Pfam" id="PF08263"/>
    </source>
</evidence>
<gene>
    <name evidence="8" type="ORF">DY000_02028685</name>
</gene>
<keyword evidence="3" id="KW-0677">Repeat</keyword>
<keyword evidence="4" id="KW-1133">Transmembrane helix</keyword>
<dbReference type="InterPro" id="IPR001611">
    <property type="entry name" value="Leu-rich_rpt"/>
</dbReference>
<dbReference type="PANTHER" id="PTHR48056:SF26">
    <property type="entry name" value="MDIS1-INTERACTING RECEPTOR LIKE KINASE 1"/>
    <property type="match status" value="1"/>
</dbReference>
<feature type="region of interest" description="Disordered" evidence="6">
    <location>
        <begin position="285"/>
        <end position="364"/>
    </location>
</feature>
<evidence type="ECO:0000313" key="8">
    <source>
        <dbReference type="EMBL" id="KAF3580412.1"/>
    </source>
</evidence>
<dbReference type="InterPro" id="IPR013210">
    <property type="entry name" value="LRR_N_plant-typ"/>
</dbReference>
<feature type="compositionally biased region" description="Polar residues" evidence="6">
    <location>
        <begin position="465"/>
        <end position="476"/>
    </location>
</feature>
<feature type="region of interest" description="Disordered" evidence="6">
    <location>
        <begin position="461"/>
        <end position="493"/>
    </location>
</feature>
<evidence type="ECO:0000256" key="1">
    <source>
        <dbReference type="ARBA" id="ARBA00022614"/>
    </source>
</evidence>
<keyword evidence="1" id="KW-0433">Leucine-rich repeat</keyword>
<organism evidence="8 9">
    <name type="scientific">Brassica cretica</name>
    <name type="common">Mustard</name>
    <dbReference type="NCBI Taxonomy" id="69181"/>
    <lineage>
        <taxon>Eukaryota</taxon>
        <taxon>Viridiplantae</taxon>
        <taxon>Streptophyta</taxon>
        <taxon>Embryophyta</taxon>
        <taxon>Tracheophyta</taxon>
        <taxon>Spermatophyta</taxon>
        <taxon>Magnoliopsida</taxon>
        <taxon>eudicotyledons</taxon>
        <taxon>Gunneridae</taxon>
        <taxon>Pentapetalae</taxon>
        <taxon>rosids</taxon>
        <taxon>malvids</taxon>
        <taxon>Brassicales</taxon>
        <taxon>Brassicaceae</taxon>
        <taxon>Brassiceae</taxon>
        <taxon>Brassica</taxon>
    </lineage>
</organism>
<accession>A0ABQ7DRC1</accession>
<feature type="compositionally biased region" description="Basic residues" evidence="6">
    <location>
        <begin position="285"/>
        <end position="307"/>
    </location>
</feature>